<gene>
    <name evidence="6" type="ORF">EUGRSUZ_E00545</name>
</gene>
<feature type="domain" description="NAC" evidence="5">
    <location>
        <begin position="5"/>
        <end position="101"/>
    </location>
</feature>
<keyword evidence="4" id="KW-0539">Nucleus</keyword>
<accession>A0A059C2F9</accession>
<evidence type="ECO:0000256" key="3">
    <source>
        <dbReference type="ARBA" id="ARBA00023163"/>
    </source>
</evidence>
<reference evidence="6" key="1">
    <citation type="submission" date="2013-07" db="EMBL/GenBank/DDBJ databases">
        <title>The genome of Eucalyptus grandis.</title>
        <authorList>
            <person name="Schmutz J."/>
            <person name="Hayes R."/>
            <person name="Myburg A."/>
            <person name="Tuskan G."/>
            <person name="Grattapaglia D."/>
            <person name="Rokhsar D.S."/>
        </authorList>
    </citation>
    <scope>NUCLEOTIDE SEQUENCE</scope>
    <source>
        <tissue evidence="6">Leaf extractions</tissue>
    </source>
</reference>
<protein>
    <recommendedName>
        <fullName evidence="5">NAC domain-containing protein</fullName>
    </recommendedName>
</protein>
<keyword evidence="2" id="KW-0238">DNA-binding</keyword>
<dbReference type="PANTHER" id="PTHR31719">
    <property type="entry name" value="NAC TRANSCRIPTION FACTOR 56"/>
    <property type="match status" value="1"/>
</dbReference>
<dbReference type="GO" id="GO:0003677">
    <property type="term" value="F:DNA binding"/>
    <property type="evidence" value="ECO:0007669"/>
    <property type="project" value="UniProtKB-KW"/>
</dbReference>
<proteinExistence type="predicted"/>
<dbReference type="SUPFAM" id="SSF101941">
    <property type="entry name" value="NAC domain"/>
    <property type="match status" value="1"/>
</dbReference>
<evidence type="ECO:0000256" key="1">
    <source>
        <dbReference type="ARBA" id="ARBA00023015"/>
    </source>
</evidence>
<dbReference type="AlphaFoldDB" id="A0A059C2F9"/>
<dbReference type="Pfam" id="PF02365">
    <property type="entry name" value="NAM"/>
    <property type="match status" value="1"/>
</dbReference>
<sequence>MNPLVKSRPTDEHLFSHYLQRKATGAPLPPGLIEELDIYSQEPWKIFNAASDRTFYDVERATRDEIADGRGELVGYKKCFKFQGGRGSSATSGRWIMYKFSMCDESIVGIGFPCNDVSSLLATIQMRRNQKTRTCLHNDSGDRTSVICDFAVALPSSTVDGAQPTASQTVSSSVAYAKQLQMPARAAPTLCLDNDKLAFPGFSGDVIADELAPMATATMQGSNDEWMEGWMTTELDSVVHSGYNSESRSVAPEEEGSYTNLLVRASSPPATTRYWRTHVSGFWQQHNSQFTSYDRGD</sequence>
<dbReference type="Gramene" id="KCW72105">
    <property type="protein sequence ID" value="KCW72105"/>
    <property type="gene ID" value="EUGRSUZ_E00545"/>
</dbReference>
<dbReference type="InParanoid" id="A0A059C2F9"/>
<dbReference type="Gene3D" id="2.170.150.80">
    <property type="entry name" value="NAC domain"/>
    <property type="match status" value="1"/>
</dbReference>
<evidence type="ECO:0000313" key="6">
    <source>
        <dbReference type="EMBL" id="KCW72105.1"/>
    </source>
</evidence>
<keyword evidence="1" id="KW-0805">Transcription regulation</keyword>
<organism evidence="6">
    <name type="scientific">Eucalyptus grandis</name>
    <name type="common">Flooded gum</name>
    <dbReference type="NCBI Taxonomy" id="71139"/>
    <lineage>
        <taxon>Eukaryota</taxon>
        <taxon>Viridiplantae</taxon>
        <taxon>Streptophyta</taxon>
        <taxon>Embryophyta</taxon>
        <taxon>Tracheophyta</taxon>
        <taxon>Spermatophyta</taxon>
        <taxon>Magnoliopsida</taxon>
        <taxon>eudicotyledons</taxon>
        <taxon>Gunneridae</taxon>
        <taxon>Pentapetalae</taxon>
        <taxon>rosids</taxon>
        <taxon>malvids</taxon>
        <taxon>Myrtales</taxon>
        <taxon>Myrtaceae</taxon>
        <taxon>Myrtoideae</taxon>
        <taxon>Eucalypteae</taxon>
        <taxon>Eucalyptus</taxon>
    </lineage>
</organism>
<name>A0A059C2F9_EUCGR</name>
<dbReference type="EMBL" id="KK198757">
    <property type="protein sequence ID" value="KCW72105.1"/>
    <property type="molecule type" value="Genomic_DNA"/>
</dbReference>
<dbReference type="PANTHER" id="PTHR31719:SF164">
    <property type="entry name" value="NAC DOMAIN-CONTAINING PROTEIN"/>
    <property type="match status" value="1"/>
</dbReference>
<dbReference type="GO" id="GO:0006355">
    <property type="term" value="P:regulation of DNA-templated transcription"/>
    <property type="evidence" value="ECO:0007669"/>
    <property type="project" value="InterPro"/>
</dbReference>
<keyword evidence="3" id="KW-0804">Transcription</keyword>
<evidence type="ECO:0000256" key="4">
    <source>
        <dbReference type="ARBA" id="ARBA00023242"/>
    </source>
</evidence>
<dbReference type="InterPro" id="IPR036093">
    <property type="entry name" value="NAC_dom_sf"/>
</dbReference>
<evidence type="ECO:0000259" key="5">
    <source>
        <dbReference type="Pfam" id="PF02365"/>
    </source>
</evidence>
<evidence type="ECO:0000256" key="2">
    <source>
        <dbReference type="ARBA" id="ARBA00023125"/>
    </source>
</evidence>
<dbReference type="GO" id="GO:0048731">
    <property type="term" value="P:system development"/>
    <property type="evidence" value="ECO:0000318"/>
    <property type="project" value="GO_Central"/>
</dbReference>
<dbReference type="InterPro" id="IPR003441">
    <property type="entry name" value="NAC-dom"/>
</dbReference>
<dbReference type="STRING" id="71139.A0A059C2F9"/>